<dbReference type="CDD" id="cd07043">
    <property type="entry name" value="STAS_anti-anti-sigma_factors"/>
    <property type="match status" value="1"/>
</dbReference>
<dbReference type="Gene3D" id="3.30.750.24">
    <property type="entry name" value="STAS domain"/>
    <property type="match status" value="1"/>
</dbReference>
<dbReference type="Pfam" id="PF13466">
    <property type="entry name" value="STAS_2"/>
    <property type="match status" value="1"/>
</dbReference>
<gene>
    <name evidence="3" type="ORF">GCM10017581_084850</name>
</gene>
<dbReference type="InterPro" id="IPR036513">
    <property type="entry name" value="STAS_dom_sf"/>
</dbReference>
<protein>
    <recommendedName>
        <fullName evidence="2">STAS domain-containing protein</fullName>
    </recommendedName>
</protein>
<name>A0A9W6KT71_9ACTN</name>
<keyword evidence="1" id="KW-0418">Kinase</keyword>
<evidence type="ECO:0000313" key="3">
    <source>
        <dbReference type="EMBL" id="GLL06735.1"/>
    </source>
</evidence>
<dbReference type="CDD" id="cd16936">
    <property type="entry name" value="HATPase_RsbW-like"/>
    <property type="match status" value="1"/>
</dbReference>
<dbReference type="InterPro" id="IPR036890">
    <property type="entry name" value="HATPase_C_sf"/>
</dbReference>
<dbReference type="RefSeq" id="WP_261965858.1">
    <property type="nucleotide sequence ID" value="NZ_BAAAXA010000001.1"/>
</dbReference>
<proteinExistence type="predicted"/>
<dbReference type="SUPFAM" id="SSF55874">
    <property type="entry name" value="ATPase domain of HSP90 chaperone/DNA topoisomerase II/histidine kinase"/>
    <property type="match status" value="1"/>
</dbReference>
<dbReference type="GO" id="GO:0004674">
    <property type="term" value="F:protein serine/threonine kinase activity"/>
    <property type="evidence" value="ECO:0007669"/>
    <property type="project" value="UniProtKB-KW"/>
</dbReference>
<dbReference type="EMBL" id="BSFP01000077">
    <property type="protein sequence ID" value="GLL06735.1"/>
    <property type="molecule type" value="Genomic_DNA"/>
</dbReference>
<evidence type="ECO:0000313" key="4">
    <source>
        <dbReference type="Proteomes" id="UP001143480"/>
    </source>
</evidence>
<feature type="domain" description="STAS" evidence="2">
    <location>
        <begin position="16"/>
        <end position="115"/>
    </location>
</feature>
<dbReference type="InterPro" id="IPR003594">
    <property type="entry name" value="HATPase_dom"/>
</dbReference>
<dbReference type="AlphaFoldDB" id="A0A9W6KT71"/>
<organism evidence="3 4">
    <name type="scientific">Dactylosporangium matsuzakiense</name>
    <dbReference type="NCBI Taxonomy" id="53360"/>
    <lineage>
        <taxon>Bacteria</taxon>
        <taxon>Bacillati</taxon>
        <taxon>Actinomycetota</taxon>
        <taxon>Actinomycetes</taxon>
        <taxon>Micromonosporales</taxon>
        <taxon>Micromonosporaceae</taxon>
        <taxon>Dactylosporangium</taxon>
    </lineage>
</organism>
<keyword evidence="4" id="KW-1185">Reference proteome</keyword>
<comment type="caution">
    <text evidence="3">The sequence shown here is derived from an EMBL/GenBank/DDBJ whole genome shotgun (WGS) entry which is preliminary data.</text>
</comment>
<dbReference type="SUPFAM" id="SSF52091">
    <property type="entry name" value="SpoIIaa-like"/>
    <property type="match status" value="1"/>
</dbReference>
<dbReference type="Gene3D" id="3.30.565.10">
    <property type="entry name" value="Histidine kinase-like ATPase, C-terminal domain"/>
    <property type="match status" value="1"/>
</dbReference>
<keyword evidence="1" id="KW-0723">Serine/threonine-protein kinase</keyword>
<accession>A0A9W6KT71</accession>
<dbReference type="PANTHER" id="PTHR35526">
    <property type="entry name" value="ANTI-SIGMA-F FACTOR RSBW-RELATED"/>
    <property type="match status" value="1"/>
</dbReference>
<evidence type="ECO:0000256" key="1">
    <source>
        <dbReference type="ARBA" id="ARBA00022527"/>
    </source>
</evidence>
<dbReference type="InterPro" id="IPR002645">
    <property type="entry name" value="STAS_dom"/>
</dbReference>
<reference evidence="3" key="2">
    <citation type="submission" date="2023-01" db="EMBL/GenBank/DDBJ databases">
        <authorList>
            <person name="Sun Q."/>
            <person name="Evtushenko L."/>
        </authorList>
    </citation>
    <scope>NUCLEOTIDE SEQUENCE</scope>
    <source>
        <strain evidence="3">VKM Ac-1321</strain>
    </source>
</reference>
<dbReference type="PROSITE" id="PS50801">
    <property type="entry name" value="STAS"/>
    <property type="match status" value="1"/>
</dbReference>
<dbReference type="PANTHER" id="PTHR35526:SF3">
    <property type="entry name" value="ANTI-SIGMA-F FACTOR RSBW"/>
    <property type="match status" value="1"/>
</dbReference>
<keyword evidence="1" id="KW-0808">Transferase</keyword>
<reference evidence="3" key="1">
    <citation type="journal article" date="2014" name="Int. J. Syst. Evol. Microbiol.">
        <title>Complete genome sequence of Corynebacterium casei LMG S-19264T (=DSM 44701T), isolated from a smear-ripened cheese.</title>
        <authorList>
            <consortium name="US DOE Joint Genome Institute (JGI-PGF)"/>
            <person name="Walter F."/>
            <person name="Albersmeier A."/>
            <person name="Kalinowski J."/>
            <person name="Ruckert C."/>
        </authorList>
    </citation>
    <scope>NUCLEOTIDE SEQUENCE</scope>
    <source>
        <strain evidence="3">VKM Ac-1321</strain>
    </source>
</reference>
<dbReference type="InterPro" id="IPR058548">
    <property type="entry name" value="MlaB-like_STAS"/>
</dbReference>
<dbReference type="Proteomes" id="UP001143480">
    <property type="component" value="Unassembled WGS sequence"/>
</dbReference>
<dbReference type="Pfam" id="PF13581">
    <property type="entry name" value="HATPase_c_2"/>
    <property type="match status" value="1"/>
</dbReference>
<evidence type="ECO:0000259" key="2">
    <source>
        <dbReference type="PROSITE" id="PS50801"/>
    </source>
</evidence>
<sequence length="251" mass="26927">MTADELTCTHEPGFPVAVLRATGRLTFASVSLLRGAGQKALTDHPEVLLIDVSGLVAVDDITLTVFPMIARHGVEFGTDMMLVGATPMLHAQLDRLGVTRQVPVHTGPAEAVAAHARMPGPRRIELALAARPASTSAARELVDRACAQWRLPELADRAALIVTELVANAIEHAGTPMLVSLALRDRHLHLAVHDESRLPLERSGDAGDDEDEDEEPGRGLLIVEGMASAWGCLHTAGGKVVWATLRREPRR</sequence>
<dbReference type="InterPro" id="IPR050267">
    <property type="entry name" value="Anti-sigma-factor_SerPK"/>
</dbReference>